<dbReference type="AlphaFoldDB" id="A0A0W8E494"/>
<dbReference type="EMBL" id="LNQE01001879">
    <property type="protein sequence ID" value="KUG03468.1"/>
    <property type="molecule type" value="Genomic_DNA"/>
</dbReference>
<name>A0A0W8E494_9ZZZZ</name>
<proteinExistence type="predicted"/>
<protein>
    <submittedName>
        <fullName evidence="1">Uncharacterized protein</fullName>
    </submittedName>
</protein>
<reference evidence="1" key="1">
    <citation type="journal article" date="2015" name="Proc. Natl. Acad. Sci. U.S.A.">
        <title>Networks of energetic and metabolic interactions define dynamics in microbial communities.</title>
        <authorList>
            <person name="Embree M."/>
            <person name="Liu J.K."/>
            <person name="Al-Bassam M.M."/>
            <person name="Zengler K."/>
        </authorList>
    </citation>
    <scope>NUCLEOTIDE SEQUENCE</scope>
</reference>
<organism evidence="1">
    <name type="scientific">hydrocarbon metagenome</name>
    <dbReference type="NCBI Taxonomy" id="938273"/>
    <lineage>
        <taxon>unclassified sequences</taxon>
        <taxon>metagenomes</taxon>
        <taxon>ecological metagenomes</taxon>
    </lineage>
</organism>
<comment type="caution">
    <text evidence="1">The sequence shown here is derived from an EMBL/GenBank/DDBJ whole genome shotgun (WGS) entry which is preliminary data.</text>
</comment>
<evidence type="ECO:0000313" key="1">
    <source>
        <dbReference type="EMBL" id="KUG03468.1"/>
    </source>
</evidence>
<accession>A0A0W8E494</accession>
<sequence length="44" mass="5499">MKDNKIDDQRYERALMEHSRSRQLMCYHFIVVHLKIRLNARVRK</sequence>
<gene>
    <name evidence="1" type="ORF">ASZ90_019104</name>
</gene>